<protein>
    <submittedName>
        <fullName evidence="2">Uncharacterized protein</fullName>
    </submittedName>
</protein>
<gene>
    <name evidence="2" type="ORF">HLI_04375</name>
</gene>
<feature type="transmembrane region" description="Helical" evidence="1">
    <location>
        <begin position="61"/>
        <end position="87"/>
    </location>
</feature>
<dbReference type="KEGG" id="hli:HLI_04375"/>
<dbReference type="EMBL" id="CP026118">
    <property type="protein sequence ID" value="QAS51509.1"/>
    <property type="molecule type" value="Genomic_DNA"/>
</dbReference>
<keyword evidence="1" id="KW-0812">Transmembrane</keyword>
<name>A0A410M9V6_9BACI</name>
<evidence type="ECO:0000313" key="2">
    <source>
        <dbReference type="EMBL" id="QAS51509.1"/>
    </source>
</evidence>
<evidence type="ECO:0000313" key="3">
    <source>
        <dbReference type="Proteomes" id="UP000287756"/>
    </source>
</evidence>
<evidence type="ECO:0000256" key="1">
    <source>
        <dbReference type="SAM" id="Phobius"/>
    </source>
</evidence>
<accession>A0A410M9V6</accession>
<keyword evidence="1" id="KW-1133">Transmembrane helix</keyword>
<keyword evidence="1" id="KW-0472">Membrane</keyword>
<organism evidence="2 3">
    <name type="scientific">Halobacillus litoralis</name>
    <dbReference type="NCBI Taxonomy" id="45668"/>
    <lineage>
        <taxon>Bacteria</taxon>
        <taxon>Bacillati</taxon>
        <taxon>Bacillota</taxon>
        <taxon>Bacilli</taxon>
        <taxon>Bacillales</taxon>
        <taxon>Bacillaceae</taxon>
        <taxon>Halobacillus</taxon>
    </lineage>
</organism>
<dbReference type="AlphaFoldDB" id="A0A410M9V6"/>
<feature type="transmembrane region" description="Helical" evidence="1">
    <location>
        <begin position="21"/>
        <end position="41"/>
    </location>
</feature>
<dbReference type="Proteomes" id="UP000287756">
    <property type="component" value="Chromosome"/>
</dbReference>
<proteinExistence type="predicted"/>
<sequence length="125" mass="14384">MIACLKIYQNLKEQAELDFNIWPVVTFGLLYPILFGALFALPGLWKRIRQEKAKGFEIGKFLGVGIPSMYVILAPFLYSTQVFSFYLPFTSLLFNQYTGGVMIFSFVFGYLIIDCIRSRDNENIL</sequence>
<feature type="transmembrane region" description="Helical" evidence="1">
    <location>
        <begin position="93"/>
        <end position="113"/>
    </location>
</feature>
<reference evidence="2 3" key="1">
    <citation type="submission" date="2018-01" db="EMBL/GenBank/DDBJ databases">
        <title>The whole genome sequencing and assembly of Halobacillus litoralis ERB031 strain.</title>
        <authorList>
            <person name="Lee S.-J."/>
            <person name="Park M.-K."/>
            <person name="Kim J.-Y."/>
            <person name="Lee Y.-J."/>
            <person name="Yi H."/>
            <person name="Bahn Y.-S."/>
            <person name="Kim J.F."/>
            <person name="Lee D.-W."/>
        </authorList>
    </citation>
    <scope>NUCLEOTIDE SEQUENCE [LARGE SCALE GENOMIC DNA]</scope>
    <source>
        <strain evidence="2 3">ERB 031</strain>
    </source>
</reference>